<dbReference type="Proteomes" id="UP000095751">
    <property type="component" value="Unassembled WGS sequence"/>
</dbReference>
<dbReference type="SUPFAM" id="SSF81901">
    <property type="entry name" value="HCP-like"/>
    <property type="match status" value="1"/>
</dbReference>
<dbReference type="InterPro" id="IPR011990">
    <property type="entry name" value="TPR-like_helical_dom_sf"/>
</dbReference>
<dbReference type="EMBL" id="KV784400">
    <property type="protein sequence ID" value="OEU06735.1"/>
    <property type="molecule type" value="Genomic_DNA"/>
</dbReference>
<protein>
    <submittedName>
        <fullName evidence="1">Uncharacterized protein</fullName>
    </submittedName>
</protein>
<organism evidence="1 2">
    <name type="scientific">Fragilariopsis cylindrus CCMP1102</name>
    <dbReference type="NCBI Taxonomy" id="635003"/>
    <lineage>
        <taxon>Eukaryota</taxon>
        <taxon>Sar</taxon>
        <taxon>Stramenopiles</taxon>
        <taxon>Ochrophyta</taxon>
        <taxon>Bacillariophyta</taxon>
        <taxon>Bacillariophyceae</taxon>
        <taxon>Bacillariophycidae</taxon>
        <taxon>Bacillariales</taxon>
        <taxon>Bacillariaceae</taxon>
        <taxon>Fragilariopsis</taxon>
    </lineage>
</organism>
<proteinExistence type="predicted"/>
<keyword evidence="2" id="KW-1185">Reference proteome</keyword>
<evidence type="ECO:0000313" key="2">
    <source>
        <dbReference type="Proteomes" id="UP000095751"/>
    </source>
</evidence>
<reference evidence="1 2" key="1">
    <citation type="submission" date="2016-09" db="EMBL/GenBank/DDBJ databases">
        <title>Extensive genetic diversity and differential bi-allelic expression allows diatom success in the polar Southern Ocean.</title>
        <authorList>
            <consortium name="DOE Joint Genome Institute"/>
            <person name="Mock T."/>
            <person name="Otillar R.P."/>
            <person name="Strauss J."/>
            <person name="Dupont C."/>
            <person name="Frickenhaus S."/>
            <person name="Maumus F."/>
            <person name="Mcmullan M."/>
            <person name="Sanges R."/>
            <person name="Schmutz J."/>
            <person name="Toseland A."/>
            <person name="Valas R."/>
            <person name="Veluchamy A."/>
            <person name="Ward B.J."/>
            <person name="Allen A."/>
            <person name="Barry K."/>
            <person name="Falciatore A."/>
            <person name="Ferrante M."/>
            <person name="Fortunato A.E."/>
            <person name="Gloeckner G."/>
            <person name="Gruber A."/>
            <person name="Hipkin R."/>
            <person name="Janech M."/>
            <person name="Kroth P."/>
            <person name="Leese F."/>
            <person name="Lindquist E."/>
            <person name="Lyon B.R."/>
            <person name="Martin J."/>
            <person name="Mayer C."/>
            <person name="Parker M."/>
            <person name="Quesneville H."/>
            <person name="Raymond J."/>
            <person name="Uhlig C."/>
            <person name="Valentin K.U."/>
            <person name="Worden A.Z."/>
            <person name="Armbrust E.V."/>
            <person name="Bowler C."/>
            <person name="Green B."/>
            <person name="Moulton V."/>
            <person name="Van Oosterhout C."/>
            <person name="Grigoriev I."/>
        </authorList>
    </citation>
    <scope>NUCLEOTIDE SEQUENCE [LARGE SCALE GENOMIC DNA]</scope>
    <source>
        <strain evidence="1 2">CCMP1102</strain>
    </source>
</reference>
<gene>
    <name evidence="1" type="ORF">FRACYDRAFT_253488</name>
</gene>
<dbReference type="InParanoid" id="A0A1E7ELI1"/>
<sequence>MVLHLPNLGDMYEQGIYGVGVDLAKSRGFFELSISQGEIVAIHNFAISLTMRGEHAEAKTKFIEAAARGFEGSIDCLRMMEEERTGVSNIEIQAAARLCQRAKDLNQNDINNNNNNDDNDNDNNIMATREDDPLIFAVYAKSADVDVITERNPSVKKSF</sequence>
<name>A0A1E7ELI1_9STRA</name>
<dbReference type="KEGG" id="fcy:FRACYDRAFT_253488"/>
<accession>A0A1E7ELI1</accession>
<dbReference type="AlphaFoldDB" id="A0A1E7ELI1"/>
<dbReference type="Gene3D" id="1.25.40.10">
    <property type="entry name" value="Tetratricopeptide repeat domain"/>
    <property type="match status" value="1"/>
</dbReference>
<evidence type="ECO:0000313" key="1">
    <source>
        <dbReference type="EMBL" id="OEU06735.1"/>
    </source>
</evidence>